<evidence type="ECO:0000313" key="4">
    <source>
        <dbReference type="Proteomes" id="UP001241472"/>
    </source>
</evidence>
<accession>A0ABT9PNF1</accession>
<dbReference type="EMBL" id="JAUSRF010000002">
    <property type="protein sequence ID" value="MDP9835993.1"/>
    <property type="molecule type" value="Genomic_DNA"/>
</dbReference>
<dbReference type="Gene3D" id="3.40.50.2300">
    <property type="match status" value="1"/>
</dbReference>
<dbReference type="RefSeq" id="WP_306831192.1">
    <property type="nucleotide sequence ID" value="NZ_JAUSRF010000002.1"/>
</dbReference>
<keyword evidence="3" id="KW-0238">DNA-binding</keyword>
<organism evidence="3 4">
    <name type="scientific">Neorhizobium huautlense</name>
    <dbReference type="NCBI Taxonomy" id="67774"/>
    <lineage>
        <taxon>Bacteria</taxon>
        <taxon>Pseudomonadati</taxon>
        <taxon>Pseudomonadota</taxon>
        <taxon>Alphaproteobacteria</taxon>
        <taxon>Hyphomicrobiales</taxon>
        <taxon>Rhizobiaceae</taxon>
        <taxon>Rhizobium/Agrobacterium group</taxon>
        <taxon>Neorhizobium</taxon>
    </lineage>
</organism>
<evidence type="ECO:0000259" key="2">
    <source>
        <dbReference type="PROSITE" id="PS50110"/>
    </source>
</evidence>
<dbReference type="InterPro" id="IPR001789">
    <property type="entry name" value="Sig_transdc_resp-reg_receiver"/>
</dbReference>
<keyword evidence="1" id="KW-0597">Phosphoprotein</keyword>
<dbReference type="GO" id="GO:0003677">
    <property type="term" value="F:DNA binding"/>
    <property type="evidence" value="ECO:0007669"/>
    <property type="project" value="UniProtKB-KW"/>
</dbReference>
<feature type="domain" description="Response regulatory" evidence="2">
    <location>
        <begin position="2"/>
        <end position="116"/>
    </location>
</feature>
<dbReference type="Proteomes" id="UP001241472">
    <property type="component" value="Unassembled WGS sequence"/>
</dbReference>
<comment type="caution">
    <text evidence="3">The sequence shown here is derived from an EMBL/GenBank/DDBJ whole genome shotgun (WGS) entry which is preliminary data.</text>
</comment>
<evidence type="ECO:0000313" key="3">
    <source>
        <dbReference type="EMBL" id="MDP9835993.1"/>
    </source>
</evidence>
<dbReference type="InterPro" id="IPR011006">
    <property type="entry name" value="CheY-like_superfamily"/>
</dbReference>
<protein>
    <submittedName>
        <fullName evidence="3">DNA-binding NarL/FixJ family response regulator</fullName>
    </submittedName>
</protein>
<name>A0ABT9PNF1_9HYPH</name>
<feature type="modified residue" description="4-aspartylphosphate" evidence="1">
    <location>
        <position position="55"/>
    </location>
</feature>
<dbReference type="SUPFAM" id="SSF52172">
    <property type="entry name" value="CheY-like"/>
    <property type="match status" value="1"/>
</dbReference>
<proteinExistence type="predicted"/>
<sequence>MRVLIVDPEYLVALDGEQVLSDALADTLGCTVEIAMPRDYPDILENRHFDVVLIDVRIIQDDVADAARRIAATGAKVVLSSLSHVNANGFAKWPDVPVVLKPFDDKTLIETVKNAATSDRSVSSPRT</sequence>
<gene>
    <name evidence="3" type="ORF">J2T09_000735</name>
</gene>
<evidence type="ECO:0000256" key="1">
    <source>
        <dbReference type="PROSITE-ProRule" id="PRU00169"/>
    </source>
</evidence>
<dbReference type="PROSITE" id="PS50110">
    <property type="entry name" value="RESPONSE_REGULATORY"/>
    <property type="match status" value="1"/>
</dbReference>
<reference evidence="3 4" key="1">
    <citation type="submission" date="2023-07" db="EMBL/GenBank/DDBJ databases">
        <title>Sorghum-associated microbial communities from plants grown in Nebraska, USA.</title>
        <authorList>
            <person name="Schachtman D."/>
        </authorList>
    </citation>
    <scope>NUCLEOTIDE SEQUENCE [LARGE SCALE GENOMIC DNA]</scope>
    <source>
        <strain evidence="3 4">DS1307</strain>
    </source>
</reference>
<keyword evidence="4" id="KW-1185">Reference proteome</keyword>